<dbReference type="NCBIfam" id="NF008865">
    <property type="entry name" value="PRK11898.1"/>
    <property type="match status" value="1"/>
</dbReference>
<comment type="catalytic activity">
    <reaction evidence="1">
        <text>chorismate = prephenate</text>
        <dbReference type="Rhea" id="RHEA:13897"/>
        <dbReference type="ChEBI" id="CHEBI:29748"/>
        <dbReference type="ChEBI" id="CHEBI:29934"/>
        <dbReference type="EC" id="5.4.99.5"/>
    </reaction>
</comment>
<comment type="function">
    <text evidence="2">Catalyzes the Claisen rearrangement of chorismate to prephenate and the decarboxylation/dehydration of prephenate to phenylpyruvate.</text>
</comment>
<dbReference type="GO" id="GO:0005737">
    <property type="term" value="C:cytoplasm"/>
    <property type="evidence" value="ECO:0007669"/>
    <property type="project" value="UniProtKB-SubCell"/>
</dbReference>
<dbReference type="Gene3D" id="3.40.190.10">
    <property type="entry name" value="Periplasmic binding protein-like II"/>
    <property type="match status" value="2"/>
</dbReference>
<keyword evidence="11" id="KW-0057">Aromatic amino acid biosynthesis</keyword>
<feature type="domain" description="Prephenate dehydratase" evidence="21">
    <location>
        <begin position="126"/>
        <end position="300"/>
    </location>
</feature>
<evidence type="ECO:0000313" key="24">
    <source>
        <dbReference type="Proteomes" id="UP000315700"/>
    </source>
</evidence>
<dbReference type="PROSITE" id="PS51171">
    <property type="entry name" value="PREPHENATE_DEHYDR_3"/>
    <property type="match status" value="1"/>
</dbReference>
<evidence type="ECO:0000256" key="13">
    <source>
        <dbReference type="ARBA" id="ARBA00023235"/>
    </source>
</evidence>
<dbReference type="InterPro" id="IPR045865">
    <property type="entry name" value="ACT-like_dom_sf"/>
</dbReference>
<dbReference type="KEGG" id="ccos:Pan44_46610"/>
<comment type="pathway">
    <text evidence="4">Amino-acid biosynthesis; L-phenylalanine biosynthesis; phenylpyruvate from prephenate: step 1/1.</text>
</comment>
<evidence type="ECO:0000256" key="19">
    <source>
        <dbReference type="PIRSR" id="PIRSR001500-2"/>
    </source>
</evidence>
<dbReference type="InterPro" id="IPR036263">
    <property type="entry name" value="Chorismate_II_sf"/>
</dbReference>
<keyword evidence="13" id="KW-0413">Isomerase</keyword>
<dbReference type="RefSeq" id="WP_145034059.1">
    <property type="nucleotide sequence ID" value="NZ_CP036271.1"/>
</dbReference>
<evidence type="ECO:0000256" key="7">
    <source>
        <dbReference type="ARBA" id="ARBA00013147"/>
    </source>
</evidence>
<dbReference type="AlphaFoldDB" id="A0A517SKG1"/>
<keyword evidence="15" id="KW-0511">Multifunctional enzyme</keyword>
<feature type="domain" description="ACT" evidence="22">
    <location>
        <begin position="312"/>
        <end position="389"/>
    </location>
</feature>
<evidence type="ECO:0000256" key="6">
    <source>
        <dbReference type="ARBA" id="ARBA00012404"/>
    </source>
</evidence>
<evidence type="ECO:0000256" key="12">
    <source>
        <dbReference type="ARBA" id="ARBA00023222"/>
    </source>
</evidence>
<keyword evidence="24" id="KW-1185">Reference proteome</keyword>
<evidence type="ECO:0000256" key="15">
    <source>
        <dbReference type="ARBA" id="ARBA00023268"/>
    </source>
</evidence>
<dbReference type="PANTHER" id="PTHR21022">
    <property type="entry name" value="PREPHENATE DEHYDRATASE P PROTEIN"/>
    <property type="match status" value="1"/>
</dbReference>
<keyword evidence="9" id="KW-0963">Cytoplasm</keyword>
<dbReference type="EMBL" id="CP036271">
    <property type="protein sequence ID" value="QDT56604.1"/>
    <property type="molecule type" value="Genomic_DNA"/>
</dbReference>
<dbReference type="InterPro" id="IPR002912">
    <property type="entry name" value="ACT_dom"/>
</dbReference>
<proteinExistence type="predicted"/>
<evidence type="ECO:0000256" key="20">
    <source>
        <dbReference type="SAM" id="MobiDB-lite"/>
    </source>
</evidence>
<dbReference type="InterPro" id="IPR036979">
    <property type="entry name" value="CM_dom_sf"/>
</dbReference>
<comment type="subcellular location">
    <subcellularLocation>
        <location evidence="3">Cytoplasm</location>
    </subcellularLocation>
</comment>
<evidence type="ECO:0000256" key="10">
    <source>
        <dbReference type="ARBA" id="ARBA00022605"/>
    </source>
</evidence>
<evidence type="ECO:0000256" key="11">
    <source>
        <dbReference type="ARBA" id="ARBA00023141"/>
    </source>
</evidence>
<evidence type="ECO:0000313" key="23">
    <source>
        <dbReference type="EMBL" id="QDT56604.1"/>
    </source>
</evidence>
<dbReference type="FunCoup" id="A0A517SKG1">
    <property type="interactions" value="476"/>
</dbReference>
<dbReference type="GO" id="GO:0004664">
    <property type="term" value="F:prephenate dehydratase activity"/>
    <property type="evidence" value="ECO:0007669"/>
    <property type="project" value="UniProtKB-EC"/>
</dbReference>
<dbReference type="UniPathway" id="UPA00121">
    <property type="reaction ID" value="UER00345"/>
</dbReference>
<keyword evidence="14" id="KW-0456">Lyase</keyword>
<feature type="site" description="Essential for prephenate dehydratase activity" evidence="19">
    <location>
        <position position="293"/>
    </location>
</feature>
<dbReference type="InterPro" id="IPR001086">
    <property type="entry name" value="Preph_deHydtase"/>
</dbReference>
<evidence type="ECO:0000256" key="1">
    <source>
        <dbReference type="ARBA" id="ARBA00000824"/>
    </source>
</evidence>
<evidence type="ECO:0000256" key="8">
    <source>
        <dbReference type="ARBA" id="ARBA00014401"/>
    </source>
</evidence>
<name>A0A517SKG1_9PLAN</name>
<dbReference type="PANTHER" id="PTHR21022:SF19">
    <property type="entry name" value="PREPHENATE DEHYDRATASE-RELATED"/>
    <property type="match status" value="1"/>
</dbReference>
<dbReference type="InterPro" id="IPR008242">
    <property type="entry name" value="Chor_mutase/pphenate_deHydtase"/>
</dbReference>
<comment type="catalytic activity">
    <reaction evidence="18">
        <text>prephenate + H(+) = 3-phenylpyruvate + CO2 + H2O</text>
        <dbReference type="Rhea" id="RHEA:21648"/>
        <dbReference type="ChEBI" id="CHEBI:15377"/>
        <dbReference type="ChEBI" id="CHEBI:15378"/>
        <dbReference type="ChEBI" id="CHEBI:16526"/>
        <dbReference type="ChEBI" id="CHEBI:18005"/>
        <dbReference type="ChEBI" id="CHEBI:29934"/>
        <dbReference type="EC" id="4.2.1.51"/>
    </reaction>
</comment>
<reference evidence="23 24" key="1">
    <citation type="submission" date="2019-02" db="EMBL/GenBank/DDBJ databases">
        <title>Deep-cultivation of Planctomycetes and their phenomic and genomic characterization uncovers novel biology.</title>
        <authorList>
            <person name="Wiegand S."/>
            <person name="Jogler M."/>
            <person name="Boedeker C."/>
            <person name="Pinto D."/>
            <person name="Vollmers J."/>
            <person name="Rivas-Marin E."/>
            <person name="Kohn T."/>
            <person name="Peeters S.H."/>
            <person name="Heuer A."/>
            <person name="Rast P."/>
            <person name="Oberbeckmann S."/>
            <person name="Bunk B."/>
            <person name="Jeske O."/>
            <person name="Meyerdierks A."/>
            <person name="Storesund J.E."/>
            <person name="Kallscheuer N."/>
            <person name="Luecker S."/>
            <person name="Lage O.M."/>
            <person name="Pohl T."/>
            <person name="Merkel B.J."/>
            <person name="Hornburger P."/>
            <person name="Mueller R.-W."/>
            <person name="Bruemmer F."/>
            <person name="Labrenz M."/>
            <person name="Spormann A.M."/>
            <person name="Op den Camp H."/>
            <person name="Overmann J."/>
            <person name="Amann R."/>
            <person name="Jetten M.S.M."/>
            <person name="Mascher T."/>
            <person name="Medema M.H."/>
            <person name="Devos D.P."/>
            <person name="Kaster A.-K."/>
            <person name="Ovreas L."/>
            <person name="Rohde M."/>
            <person name="Galperin M.Y."/>
            <person name="Jogler C."/>
        </authorList>
    </citation>
    <scope>NUCLEOTIDE SEQUENCE [LARGE SCALE GENOMIC DNA]</scope>
    <source>
        <strain evidence="23 24">Pan44</strain>
    </source>
</reference>
<sequence length="395" mass="44010">MAKKDMSRKSVKKTPPPRPAKPRVASHPTPEPKTVVKKKTAASTETKLKAVDAELIKVLNRRTELTLEALVADPVTRHQLWFNPQAEQELWERIEALNVGPLPQSAVRAVFREILSAARAKIRTVRVAYLGPSFSFTHLAALERFGKSADLIPVNTIASVFEEVNRGHAEYGIVPIENSTDGRIVDTLDMFTRLPLRICGEVLMSVHHNLLSRSPRGEITEIYSKPQALSQCRDWLSRNMPQARTIEMTSTSAAAQLARDKPGAAAIATRQAAVQYELQIVAESIEDNAHNVTRFAIIGEEETRPSGRDRTALLLQIPHSPGALSEALSAFKANNINLTWIESFPLRGAESGYLFFLDFEGHRKEPRVQKALQFVEKKAVRMEVLGSYPRSEVVE</sequence>
<keyword evidence="12" id="KW-0584">Phenylalanine biosynthesis</keyword>
<evidence type="ECO:0000259" key="22">
    <source>
        <dbReference type="PROSITE" id="PS51671"/>
    </source>
</evidence>
<dbReference type="GO" id="GO:0009094">
    <property type="term" value="P:L-phenylalanine biosynthetic process"/>
    <property type="evidence" value="ECO:0007669"/>
    <property type="project" value="UniProtKB-UniPathway"/>
</dbReference>
<dbReference type="Gene3D" id="1.20.59.10">
    <property type="entry name" value="Chorismate mutase"/>
    <property type="match status" value="1"/>
</dbReference>
<evidence type="ECO:0000256" key="9">
    <source>
        <dbReference type="ARBA" id="ARBA00022490"/>
    </source>
</evidence>
<dbReference type="SUPFAM" id="SSF53850">
    <property type="entry name" value="Periplasmic binding protein-like II"/>
    <property type="match status" value="1"/>
</dbReference>
<evidence type="ECO:0000256" key="18">
    <source>
        <dbReference type="ARBA" id="ARBA00047848"/>
    </source>
</evidence>
<dbReference type="OrthoDB" id="9802281at2"/>
<dbReference type="CDD" id="cd13630">
    <property type="entry name" value="PBP2_PDT_1"/>
    <property type="match status" value="1"/>
</dbReference>
<dbReference type="EC" id="5.4.99.5" evidence="6"/>
<dbReference type="EC" id="4.2.1.51" evidence="7"/>
<dbReference type="CDD" id="cd04905">
    <property type="entry name" value="ACT_CM-PDT"/>
    <property type="match status" value="1"/>
</dbReference>
<evidence type="ECO:0000256" key="16">
    <source>
        <dbReference type="ARBA" id="ARBA00031175"/>
    </source>
</evidence>
<comment type="pathway">
    <text evidence="5">Metabolic intermediate biosynthesis; prephenate biosynthesis; prephenate from chorismate: step 1/1.</text>
</comment>
<feature type="region of interest" description="Disordered" evidence="20">
    <location>
        <begin position="1"/>
        <end position="41"/>
    </location>
</feature>
<dbReference type="GO" id="GO:0004106">
    <property type="term" value="F:chorismate mutase activity"/>
    <property type="evidence" value="ECO:0007669"/>
    <property type="project" value="UniProtKB-EC"/>
</dbReference>
<dbReference type="Proteomes" id="UP000315700">
    <property type="component" value="Chromosome"/>
</dbReference>
<evidence type="ECO:0000256" key="3">
    <source>
        <dbReference type="ARBA" id="ARBA00004496"/>
    </source>
</evidence>
<dbReference type="GO" id="GO:0046417">
    <property type="term" value="P:chorismate metabolic process"/>
    <property type="evidence" value="ECO:0007669"/>
    <property type="project" value="InterPro"/>
</dbReference>
<evidence type="ECO:0000259" key="21">
    <source>
        <dbReference type="PROSITE" id="PS51171"/>
    </source>
</evidence>
<dbReference type="SUPFAM" id="SSF55021">
    <property type="entry name" value="ACT-like"/>
    <property type="match status" value="1"/>
</dbReference>
<gene>
    <name evidence="23" type="primary">pheA</name>
    <name evidence="23" type="ORF">Pan44_46610</name>
</gene>
<evidence type="ECO:0000256" key="2">
    <source>
        <dbReference type="ARBA" id="ARBA00002364"/>
    </source>
</evidence>
<evidence type="ECO:0000256" key="4">
    <source>
        <dbReference type="ARBA" id="ARBA00004741"/>
    </source>
</evidence>
<dbReference type="Pfam" id="PF01817">
    <property type="entry name" value="CM_2"/>
    <property type="match status" value="1"/>
</dbReference>
<dbReference type="PROSITE" id="PS51671">
    <property type="entry name" value="ACT"/>
    <property type="match status" value="1"/>
</dbReference>
<dbReference type="UniPathway" id="UPA00120">
    <property type="reaction ID" value="UER00203"/>
</dbReference>
<organism evidence="23 24">
    <name type="scientific">Caulifigura coniformis</name>
    <dbReference type="NCBI Taxonomy" id="2527983"/>
    <lineage>
        <taxon>Bacteria</taxon>
        <taxon>Pseudomonadati</taxon>
        <taxon>Planctomycetota</taxon>
        <taxon>Planctomycetia</taxon>
        <taxon>Planctomycetales</taxon>
        <taxon>Planctomycetaceae</taxon>
        <taxon>Caulifigura</taxon>
    </lineage>
</organism>
<evidence type="ECO:0000256" key="5">
    <source>
        <dbReference type="ARBA" id="ARBA00004817"/>
    </source>
</evidence>
<evidence type="ECO:0000256" key="14">
    <source>
        <dbReference type="ARBA" id="ARBA00023239"/>
    </source>
</evidence>
<dbReference type="PIRSF" id="PIRSF001500">
    <property type="entry name" value="Chor_mut_pdt_Ppr"/>
    <property type="match status" value="1"/>
</dbReference>
<accession>A0A517SKG1</accession>
<dbReference type="InterPro" id="IPR002701">
    <property type="entry name" value="CM_II_prokaryot"/>
</dbReference>
<dbReference type="SUPFAM" id="SSF48600">
    <property type="entry name" value="Chorismate mutase II"/>
    <property type="match status" value="1"/>
</dbReference>
<protein>
    <recommendedName>
        <fullName evidence="8">Bifunctional chorismate mutase/prephenate dehydratase</fullName>
        <ecNumber evidence="7">4.2.1.51</ecNumber>
        <ecNumber evidence="6">5.4.99.5</ecNumber>
    </recommendedName>
    <alternativeName>
        <fullName evidence="17">Chorismate mutase-prephenate dehydratase</fullName>
    </alternativeName>
    <alternativeName>
        <fullName evidence="16">p-protein</fullName>
    </alternativeName>
</protein>
<evidence type="ECO:0000256" key="17">
    <source>
        <dbReference type="ARBA" id="ARBA00031520"/>
    </source>
</evidence>
<keyword evidence="10" id="KW-0028">Amino-acid biosynthesis</keyword>
<dbReference type="Gene3D" id="3.30.70.260">
    <property type="match status" value="1"/>
</dbReference>
<dbReference type="Pfam" id="PF00800">
    <property type="entry name" value="PDT"/>
    <property type="match status" value="1"/>
</dbReference>
<dbReference type="InParanoid" id="A0A517SKG1"/>